<feature type="binding site" evidence="7">
    <location>
        <begin position="9"/>
        <end position="20"/>
    </location>
    <ligand>
        <name>NAD(+)</name>
        <dbReference type="ChEBI" id="CHEBI:57540"/>
    </ligand>
</feature>
<dbReference type="PRINTS" id="PR00084">
    <property type="entry name" value="MTLDHDRGNASE"/>
</dbReference>
<organism evidence="10 11">
    <name type="scientific">Frondihabitans australicus</name>
    <dbReference type="NCBI Taxonomy" id="386892"/>
    <lineage>
        <taxon>Bacteria</taxon>
        <taxon>Bacillati</taxon>
        <taxon>Actinomycetota</taxon>
        <taxon>Actinomycetes</taxon>
        <taxon>Micrococcales</taxon>
        <taxon>Microbacteriaceae</taxon>
        <taxon>Frondihabitans</taxon>
    </lineage>
</organism>
<evidence type="ECO:0000313" key="11">
    <source>
        <dbReference type="Proteomes" id="UP000280008"/>
    </source>
</evidence>
<accession>A0A495IDI8</accession>
<dbReference type="InterPro" id="IPR008927">
    <property type="entry name" value="6-PGluconate_DH-like_C_sf"/>
</dbReference>
<name>A0A495IDI8_9MICO</name>
<evidence type="ECO:0000313" key="10">
    <source>
        <dbReference type="EMBL" id="RKR73185.1"/>
    </source>
</evidence>
<dbReference type="NCBIfam" id="NF002652">
    <property type="entry name" value="PRK02318.2-5"/>
    <property type="match status" value="1"/>
</dbReference>
<dbReference type="EMBL" id="RBKS01000001">
    <property type="protein sequence ID" value="RKR73185.1"/>
    <property type="molecule type" value="Genomic_DNA"/>
</dbReference>
<dbReference type="InterPro" id="IPR036291">
    <property type="entry name" value="NAD(P)-bd_dom_sf"/>
</dbReference>
<protein>
    <recommendedName>
        <fullName evidence="3 7">Mannitol-1-phosphate 5-dehydrogenase</fullName>
        <ecNumber evidence="2 7">1.1.1.17</ecNumber>
    </recommendedName>
</protein>
<dbReference type="GO" id="GO:0008926">
    <property type="term" value="F:mannitol-1-phosphate 5-dehydrogenase activity"/>
    <property type="evidence" value="ECO:0007669"/>
    <property type="project" value="UniProtKB-UniRule"/>
</dbReference>
<dbReference type="Pfam" id="PF01232">
    <property type="entry name" value="Mannitol_dh"/>
    <property type="match status" value="1"/>
</dbReference>
<dbReference type="Gene3D" id="3.40.50.720">
    <property type="entry name" value="NAD(P)-binding Rossmann-like Domain"/>
    <property type="match status" value="1"/>
</dbReference>
<dbReference type="InterPro" id="IPR013118">
    <property type="entry name" value="Mannitol_DH_C"/>
</dbReference>
<dbReference type="PANTHER" id="PTHR30524:SF0">
    <property type="entry name" value="ALTRONATE OXIDOREDUCTASE-RELATED"/>
    <property type="match status" value="1"/>
</dbReference>
<keyword evidence="5 7" id="KW-0520">NAD</keyword>
<dbReference type="InterPro" id="IPR013131">
    <property type="entry name" value="Mannitol_DH_N"/>
</dbReference>
<dbReference type="SUPFAM" id="SSF51735">
    <property type="entry name" value="NAD(P)-binding Rossmann-fold domains"/>
    <property type="match status" value="1"/>
</dbReference>
<reference evidence="10 11" key="1">
    <citation type="submission" date="2018-10" db="EMBL/GenBank/DDBJ databases">
        <title>Sequencing the genomes of 1000 actinobacteria strains.</title>
        <authorList>
            <person name="Klenk H.-P."/>
        </authorList>
    </citation>
    <scope>NUCLEOTIDE SEQUENCE [LARGE SCALE GENOMIC DNA]</scope>
    <source>
        <strain evidence="10 11">DSM 17894</strain>
    </source>
</reference>
<evidence type="ECO:0000259" key="9">
    <source>
        <dbReference type="Pfam" id="PF08125"/>
    </source>
</evidence>
<dbReference type="OrthoDB" id="271711at2"/>
<evidence type="ECO:0000256" key="6">
    <source>
        <dbReference type="ARBA" id="ARBA00048615"/>
    </source>
</evidence>
<dbReference type="InterPro" id="IPR013328">
    <property type="entry name" value="6PGD_dom2"/>
</dbReference>
<dbReference type="RefSeq" id="WP_121368080.1">
    <property type="nucleotide sequence ID" value="NZ_RBKS01000001.1"/>
</dbReference>
<evidence type="ECO:0000256" key="3">
    <source>
        <dbReference type="ARBA" id="ARBA00016219"/>
    </source>
</evidence>
<evidence type="ECO:0000259" key="8">
    <source>
        <dbReference type="Pfam" id="PF01232"/>
    </source>
</evidence>
<dbReference type="Pfam" id="PF08125">
    <property type="entry name" value="Mannitol_dh_C"/>
    <property type="match status" value="1"/>
</dbReference>
<comment type="similarity">
    <text evidence="1 7">Belongs to the mannitol dehydrogenase family.</text>
</comment>
<evidence type="ECO:0000256" key="1">
    <source>
        <dbReference type="ARBA" id="ARBA00006541"/>
    </source>
</evidence>
<keyword evidence="4 7" id="KW-0560">Oxidoreductase</keyword>
<dbReference type="InterPro" id="IPR000669">
    <property type="entry name" value="Mannitol_DH"/>
</dbReference>
<evidence type="ECO:0000256" key="5">
    <source>
        <dbReference type="ARBA" id="ARBA00023027"/>
    </source>
</evidence>
<dbReference type="PANTHER" id="PTHR30524">
    <property type="entry name" value="MANNITOL-1-PHOSPHATE 5-DEHYDROGENASE"/>
    <property type="match status" value="1"/>
</dbReference>
<evidence type="ECO:0000256" key="4">
    <source>
        <dbReference type="ARBA" id="ARBA00023002"/>
    </source>
</evidence>
<feature type="domain" description="Mannitol dehydrogenase C-terminal" evidence="9">
    <location>
        <begin position="211"/>
        <end position="350"/>
    </location>
</feature>
<dbReference type="Gene3D" id="1.10.1040.10">
    <property type="entry name" value="N-(1-d-carboxylethyl)-l-norvaline Dehydrogenase, domain 2"/>
    <property type="match status" value="1"/>
</dbReference>
<dbReference type="AlphaFoldDB" id="A0A495IDI8"/>
<evidence type="ECO:0000256" key="7">
    <source>
        <dbReference type="HAMAP-Rule" id="MF_00196"/>
    </source>
</evidence>
<evidence type="ECO:0000256" key="2">
    <source>
        <dbReference type="ARBA" id="ARBA00012939"/>
    </source>
</evidence>
<dbReference type="HAMAP" id="MF_00196">
    <property type="entry name" value="Mannitol_dehydrog"/>
    <property type="match status" value="1"/>
</dbReference>
<sequence length="389" mass="40485">MTTGATKTAVHFGAGNIGRGFVGLLLHEAGYEVVFSDVNAELIDALAAADSYTVHEVGAGAQDHAVTNFQALNSAADPAAVVAAVASADVVTCAVGPNVLRFIAPTIAEGLAARDASLPKVAVMACENAINATDRLEEFVVAALPGGESDPALAKAVFANTAVDRIVPAQEPGQGLDVTVETYFEWAIDRTPFGGAEPEIPGVHWVDGLEASIERKLFTVNTGHATTAYHGFVAGADKISDAIALPDVRAAVEAVLAETSAYLIAKHELDAAAHADYVARILQRFENPHLPDTVTRVGRQPLRKLSRDERFVSPGAAIAEGGMVPSAILNAMGAALKFDVPDDEQSVELQALLADSSKGDTEIATQITGLEATHPLVAPFSERIALARA</sequence>
<dbReference type="SUPFAM" id="SSF48179">
    <property type="entry name" value="6-phosphogluconate dehydrogenase C-terminal domain-like"/>
    <property type="match status" value="1"/>
</dbReference>
<gene>
    <name evidence="7" type="primary">mtlD</name>
    <name evidence="10" type="ORF">C8E83_0275</name>
</gene>
<dbReference type="GO" id="GO:0019592">
    <property type="term" value="P:mannitol catabolic process"/>
    <property type="evidence" value="ECO:0007669"/>
    <property type="project" value="TreeGrafter"/>
</dbReference>
<comment type="catalytic activity">
    <reaction evidence="6 7">
        <text>D-mannitol 1-phosphate + NAD(+) = beta-D-fructose 6-phosphate + NADH + H(+)</text>
        <dbReference type="Rhea" id="RHEA:19661"/>
        <dbReference type="ChEBI" id="CHEBI:15378"/>
        <dbReference type="ChEBI" id="CHEBI:57540"/>
        <dbReference type="ChEBI" id="CHEBI:57634"/>
        <dbReference type="ChEBI" id="CHEBI:57945"/>
        <dbReference type="ChEBI" id="CHEBI:61381"/>
        <dbReference type="EC" id="1.1.1.17"/>
    </reaction>
</comment>
<keyword evidence="11" id="KW-1185">Reference proteome</keyword>
<feature type="domain" description="Mannitol dehydrogenase N-terminal" evidence="8">
    <location>
        <begin position="8"/>
        <end position="201"/>
    </location>
</feature>
<dbReference type="Proteomes" id="UP000280008">
    <property type="component" value="Unassembled WGS sequence"/>
</dbReference>
<dbReference type="EC" id="1.1.1.17" evidence="2 7"/>
<dbReference type="InterPro" id="IPR023028">
    <property type="entry name" value="Mannitol_1_phos_5_DH"/>
</dbReference>
<comment type="caution">
    <text evidence="10">The sequence shown here is derived from an EMBL/GenBank/DDBJ whole genome shotgun (WGS) entry which is preliminary data.</text>
</comment>
<proteinExistence type="inferred from homology"/>
<dbReference type="GO" id="GO:0005829">
    <property type="term" value="C:cytosol"/>
    <property type="evidence" value="ECO:0007669"/>
    <property type="project" value="TreeGrafter"/>
</dbReference>